<evidence type="ECO:0000313" key="7">
    <source>
        <dbReference type="Proteomes" id="UP000075538"/>
    </source>
</evidence>
<protein>
    <recommendedName>
        <fullName evidence="5">cGAS/DncV-like nucleotidyltransferase C-terminal helical domain-containing protein</fullName>
    </recommendedName>
</protein>
<evidence type="ECO:0000259" key="5">
    <source>
        <dbReference type="Pfam" id="PF26305"/>
    </source>
</evidence>
<keyword evidence="4" id="KW-0051">Antiviral defense</keyword>
<dbReference type="AlphaFoldDB" id="A0A149VCZ8"/>
<proteinExistence type="predicted"/>
<evidence type="ECO:0000256" key="3">
    <source>
        <dbReference type="ARBA" id="ARBA00022741"/>
    </source>
</evidence>
<dbReference type="InterPro" id="IPR006116">
    <property type="entry name" value="NT_2-5OAS_ClassI-CCAase"/>
</dbReference>
<dbReference type="Proteomes" id="UP000075538">
    <property type="component" value="Unassembled WGS sequence"/>
</dbReference>
<dbReference type="CDD" id="cd05400">
    <property type="entry name" value="NT_2-5OAS_ClassI-CCAase"/>
    <property type="match status" value="1"/>
</dbReference>
<comment type="caution">
    <text evidence="6">The sequence shown here is derived from an EMBL/GenBank/DDBJ whole genome shotgun (WGS) entry which is preliminary data.</text>
</comment>
<evidence type="ECO:0000256" key="1">
    <source>
        <dbReference type="ARBA" id="ARBA00022679"/>
    </source>
</evidence>
<organism evidence="6 7">
    <name type="scientific">Acetobacter malorum</name>
    <dbReference type="NCBI Taxonomy" id="178901"/>
    <lineage>
        <taxon>Bacteria</taxon>
        <taxon>Pseudomonadati</taxon>
        <taxon>Pseudomonadota</taxon>
        <taxon>Alphaproteobacteria</taxon>
        <taxon>Acetobacterales</taxon>
        <taxon>Acetobacteraceae</taxon>
        <taxon>Acetobacter</taxon>
    </lineage>
</organism>
<dbReference type="EMBL" id="LHZZ01000424">
    <property type="protein sequence ID" value="KXV78022.1"/>
    <property type="molecule type" value="Genomic_DNA"/>
</dbReference>
<dbReference type="GO" id="GO:0051607">
    <property type="term" value="P:defense response to virus"/>
    <property type="evidence" value="ECO:0007669"/>
    <property type="project" value="UniProtKB-KW"/>
</dbReference>
<feature type="non-terminal residue" evidence="6">
    <location>
        <position position="272"/>
    </location>
</feature>
<keyword evidence="1" id="KW-0808">Transferase</keyword>
<evidence type="ECO:0000313" key="6">
    <source>
        <dbReference type="EMBL" id="KXV78022.1"/>
    </source>
</evidence>
<feature type="domain" description="cGAS/DncV-like nucleotidyltransferase C-terminal helical" evidence="5">
    <location>
        <begin position="181"/>
        <end position="271"/>
    </location>
</feature>
<dbReference type="InterPro" id="IPR058909">
    <property type="entry name" value="CD_NTase_C"/>
</dbReference>
<keyword evidence="3" id="KW-0547">Nucleotide-binding</keyword>
<evidence type="ECO:0000256" key="4">
    <source>
        <dbReference type="ARBA" id="ARBA00023118"/>
    </source>
</evidence>
<dbReference type="RefSeq" id="WP_197461689.1">
    <property type="nucleotide sequence ID" value="NZ_LHZZ01000424.1"/>
</dbReference>
<gene>
    <name evidence="6" type="ORF">AD953_04240</name>
</gene>
<dbReference type="Pfam" id="PF26305">
    <property type="entry name" value="CD_NTase_C"/>
    <property type="match status" value="1"/>
</dbReference>
<keyword evidence="2" id="KW-0548">Nucleotidyltransferase</keyword>
<reference evidence="6 7" key="1">
    <citation type="submission" date="2015-06" db="EMBL/GenBank/DDBJ databases">
        <title>Improved classification and identification of acetic acid bacteria using matrix-assisted laser desorption/ionization time-of-flight mass spectrometry; Gluconobacter nephelii and Gluconobacter uchimurae are later heterotypic synonyms of Gluconobacter japonicus and Gluconobacter oxydans, respectively.</title>
        <authorList>
            <person name="Li L."/>
            <person name="Cleenwerck I."/>
            <person name="De Vuyst L."/>
            <person name="Vandamme P."/>
        </authorList>
    </citation>
    <scope>NUCLEOTIDE SEQUENCE [LARGE SCALE GENOMIC DNA]</scope>
    <source>
        <strain evidence="6 7">LMG 1604</strain>
    </source>
</reference>
<name>A0A149VCZ8_9PROT</name>
<accession>A0A149VCZ8</accession>
<dbReference type="GO" id="GO:0016779">
    <property type="term" value="F:nucleotidyltransferase activity"/>
    <property type="evidence" value="ECO:0007669"/>
    <property type="project" value="InterPro"/>
</dbReference>
<sequence>MTISEMQLNIWSRQGSITQSAATYQALRNVLDRDDAPYAHRSYLTFLQGSYGNDTNIYADSDVDIVMRLDSIFYSDLSELSASDKASYETNSSPAQYSWTEFREEVIAQLTKAYGSGVQPGTKAIYIAGSGGRRDGDVLPAAEFRRYFRYASPSDQHYAEGICFWLPNGTQIVNYPKQHSANCTAKHQRTGSWFKPTVRILKNMRNTMVDQGRLADGIAPSYFIEGMLYNVPDANFGSSYCDTLVNVLNWLNGCDRGKLECANEMYFLLHPT</sequence>
<evidence type="ECO:0000256" key="2">
    <source>
        <dbReference type="ARBA" id="ARBA00022695"/>
    </source>
</evidence>